<feature type="domain" description="RecX third three-helical" evidence="8">
    <location>
        <begin position="120"/>
        <end position="158"/>
    </location>
</feature>
<proteinExistence type="inferred from homology"/>
<comment type="function">
    <text evidence="5">Modulates RecA activity.</text>
</comment>
<dbReference type="InterPro" id="IPR053925">
    <property type="entry name" value="RecX_HTH_3rd"/>
</dbReference>
<organism evidence="10 11">
    <name type="scientific">Luteibacter anthropi</name>
    <dbReference type="NCBI Taxonomy" id="564369"/>
    <lineage>
        <taxon>Bacteria</taxon>
        <taxon>Pseudomonadati</taxon>
        <taxon>Pseudomonadota</taxon>
        <taxon>Gammaproteobacteria</taxon>
        <taxon>Lysobacterales</taxon>
        <taxon>Rhodanobacteraceae</taxon>
        <taxon>Luteibacter</taxon>
    </lineage>
</organism>
<dbReference type="RefSeq" id="WP_166947262.1">
    <property type="nucleotide sequence ID" value="NZ_JAARLZ010000003.1"/>
</dbReference>
<evidence type="ECO:0000256" key="4">
    <source>
        <dbReference type="ARBA" id="ARBA00022490"/>
    </source>
</evidence>
<sequence length="171" mass="19070">MRPRKPDRSGGTGESGNAGRPSRSAYDKALGLLARREHSRRELRQKLERGGFAREETTAAVERLEGQGYQDDRRFAESLLRTRVGQGYGPARIRAELRSQGLADSEVRTLLEEAGVDWHEIAADQLRRRYGAGSADPAERARRAQFLLRRGFAAATVRVLTHADAEDPDDD</sequence>
<dbReference type="PANTHER" id="PTHR33602">
    <property type="entry name" value="REGULATORY PROTEIN RECX FAMILY PROTEIN"/>
    <property type="match status" value="1"/>
</dbReference>
<feature type="domain" description="RecX first three-helical" evidence="9">
    <location>
        <begin position="25"/>
        <end position="64"/>
    </location>
</feature>
<keyword evidence="11" id="KW-1185">Reference proteome</keyword>
<protein>
    <recommendedName>
        <fullName evidence="3 5">Regulatory protein RecX</fullName>
    </recommendedName>
</protein>
<dbReference type="AlphaFoldDB" id="A0A7X5U982"/>
<evidence type="ECO:0000259" key="7">
    <source>
        <dbReference type="Pfam" id="PF02631"/>
    </source>
</evidence>
<evidence type="ECO:0000256" key="2">
    <source>
        <dbReference type="ARBA" id="ARBA00009695"/>
    </source>
</evidence>
<dbReference type="GO" id="GO:0006282">
    <property type="term" value="P:regulation of DNA repair"/>
    <property type="evidence" value="ECO:0007669"/>
    <property type="project" value="UniProtKB-UniRule"/>
</dbReference>
<dbReference type="InterPro" id="IPR053926">
    <property type="entry name" value="RecX_HTH_1st"/>
</dbReference>
<dbReference type="HAMAP" id="MF_01114">
    <property type="entry name" value="RecX"/>
    <property type="match status" value="1"/>
</dbReference>
<gene>
    <name evidence="5" type="primary">recX</name>
    <name evidence="10" type="ORF">HBF25_07710</name>
</gene>
<keyword evidence="4 5" id="KW-0963">Cytoplasm</keyword>
<dbReference type="EMBL" id="JAARLZ010000003">
    <property type="protein sequence ID" value="NII06266.1"/>
    <property type="molecule type" value="Genomic_DNA"/>
</dbReference>
<name>A0A7X5U982_9GAMM</name>
<dbReference type="InterPro" id="IPR003783">
    <property type="entry name" value="Regulatory_RecX"/>
</dbReference>
<dbReference type="InterPro" id="IPR036388">
    <property type="entry name" value="WH-like_DNA-bd_sf"/>
</dbReference>
<dbReference type="GO" id="GO:0005737">
    <property type="term" value="C:cytoplasm"/>
    <property type="evidence" value="ECO:0007669"/>
    <property type="project" value="UniProtKB-SubCell"/>
</dbReference>
<evidence type="ECO:0000259" key="8">
    <source>
        <dbReference type="Pfam" id="PF21981"/>
    </source>
</evidence>
<feature type="domain" description="RecX second three-helical" evidence="7">
    <location>
        <begin position="71"/>
        <end position="108"/>
    </location>
</feature>
<evidence type="ECO:0000313" key="10">
    <source>
        <dbReference type="EMBL" id="NII06266.1"/>
    </source>
</evidence>
<evidence type="ECO:0000256" key="1">
    <source>
        <dbReference type="ARBA" id="ARBA00004496"/>
    </source>
</evidence>
<evidence type="ECO:0000259" key="9">
    <source>
        <dbReference type="Pfam" id="PF21982"/>
    </source>
</evidence>
<dbReference type="Pfam" id="PF02631">
    <property type="entry name" value="RecX_HTH2"/>
    <property type="match status" value="1"/>
</dbReference>
<comment type="similarity">
    <text evidence="2 5">Belongs to the RecX family.</text>
</comment>
<feature type="region of interest" description="Disordered" evidence="6">
    <location>
        <begin position="1"/>
        <end position="26"/>
    </location>
</feature>
<dbReference type="Pfam" id="PF21982">
    <property type="entry name" value="RecX_HTH1"/>
    <property type="match status" value="1"/>
</dbReference>
<dbReference type="InterPro" id="IPR053924">
    <property type="entry name" value="RecX_HTH_2nd"/>
</dbReference>
<dbReference type="Pfam" id="PF21981">
    <property type="entry name" value="RecX_HTH3"/>
    <property type="match status" value="1"/>
</dbReference>
<comment type="caution">
    <text evidence="10">The sequence shown here is derived from an EMBL/GenBank/DDBJ whole genome shotgun (WGS) entry which is preliminary data.</text>
</comment>
<comment type="subcellular location">
    <subcellularLocation>
        <location evidence="1 5">Cytoplasm</location>
    </subcellularLocation>
</comment>
<dbReference type="Proteomes" id="UP000490980">
    <property type="component" value="Unassembled WGS sequence"/>
</dbReference>
<evidence type="ECO:0000313" key="11">
    <source>
        <dbReference type="Proteomes" id="UP000490980"/>
    </source>
</evidence>
<reference evidence="10 11" key="1">
    <citation type="submission" date="2020-03" db="EMBL/GenBank/DDBJ databases">
        <authorList>
            <person name="Lai Q."/>
        </authorList>
    </citation>
    <scope>NUCLEOTIDE SEQUENCE [LARGE SCALE GENOMIC DNA]</scope>
    <source>
        <strain evidence="10 11">CCUG 25036</strain>
    </source>
</reference>
<dbReference type="PANTHER" id="PTHR33602:SF1">
    <property type="entry name" value="REGULATORY PROTEIN RECX FAMILY PROTEIN"/>
    <property type="match status" value="1"/>
</dbReference>
<evidence type="ECO:0000256" key="6">
    <source>
        <dbReference type="SAM" id="MobiDB-lite"/>
    </source>
</evidence>
<evidence type="ECO:0000256" key="5">
    <source>
        <dbReference type="HAMAP-Rule" id="MF_01114"/>
    </source>
</evidence>
<accession>A0A7X5U982</accession>
<dbReference type="Gene3D" id="1.10.10.10">
    <property type="entry name" value="Winged helix-like DNA-binding domain superfamily/Winged helix DNA-binding domain"/>
    <property type="match status" value="3"/>
</dbReference>
<evidence type="ECO:0000256" key="3">
    <source>
        <dbReference type="ARBA" id="ARBA00018111"/>
    </source>
</evidence>